<proteinExistence type="inferred from homology"/>
<accession>A0A0L0H6A8</accession>
<dbReference type="InParanoid" id="A0A0L0H6A8"/>
<dbReference type="Proteomes" id="UP000053201">
    <property type="component" value="Unassembled WGS sequence"/>
</dbReference>
<dbReference type="RefSeq" id="XP_016604787.1">
    <property type="nucleotide sequence ID" value="XM_016756106.1"/>
</dbReference>
<dbReference type="InterPro" id="IPR039131">
    <property type="entry name" value="NDUFAF1"/>
</dbReference>
<feature type="chain" id="PRO_5005539817" description="NADH:ubiquinone oxidoreductase intermediate-associated protein 30 domain-containing protein" evidence="2">
    <location>
        <begin position="18"/>
        <end position="202"/>
    </location>
</feature>
<gene>
    <name evidence="4" type="ORF">SPPG_07955</name>
</gene>
<evidence type="ECO:0000259" key="3">
    <source>
        <dbReference type="Pfam" id="PF08547"/>
    </source>
</evidence>
<feature type="signal peptide" evidence="2">
    <location>
        <begin position="1"/>
        <end position="17"/>
    </location>
</feature>
<dbReference type="OMA" id="IMVRSFF"/>
<dbReference type="PANTHER" id="PTHR13194">
    <property type="entry name" value="COMPLEX I INTERMEDIATE-ASSOCIATED PROTEIN 30"/>
    <property type="match status" value="1"/>
</dbReference>
<dbReference type="PANTHER" id="PTHR13194:SF19">
    <property type="entry name" value="NAD(P)-BINDING ROSSMANN-FOLD SUPERFAMILY PROTEIN"/>
    <property type="match status" value="1"/>
</dbReference>
<dbReference type="InterPro" id="IPR008979">
    <property type="entry name" value="Galactose-bd-like_sf"/>
</dbReference>
<sequence>MLVLIVIILHLVDGIQGRQAPLTISPGLDLFGGTSPWNVSEWEAIDDRVRGGTSESTLELVQNNTVLFKGYVDTEILGGAGFASQRTRGNLMLDLSLYTHLQIQVAASDQRTYSLNLYTSPEKPSYPYSRLTYKYSFNPQGHAGDFSAPWDDFKPFWRGKEVDGPKLDASSIQGLGIMCQSFFGAQEGDFQLVVARISAVVK</sequence>
<dbReference type="Pfam" id="PF08547">
    <property type="entry name" value="CIA30"/>
    <property type="match status" value="1"/>
</dbReference>
<keyword evidence="2" id="KW-0732">Signal</keyword>
<dbReference type="SUPFAM" id="SSF49785">
    <property type="entry name" value="Galactose-binding domain-like"/>
    <property type="match status" value="1"/>
</dbReference>
<evidence type="ECO:0000256" key="1">
    <source>
        <dbReference type="ARBA" id="ARBA00007884"/>
    </source>
</evidence>
<dbReference type="GeneID" id="27691138"/>
<name>A0A0L0H6A8_SPIPD</name>
<dbReference type="eggNOG" id="ENOG502S3C5">
    <property type="taxonomic scope" value="Eukaryota"/>
</dbReference>
<keyword evidence="5" id="KW-1185">Reference proteome</keyword>
<dbReference type="STRING" id="645134.A0A0L0H6A8"/>
<evidence type="ECO:0000313" key="4">
    <source>
        <dbReference type="EMBL" id="KNC96747.1"/>
    </source>
</evidence>
<dbReference type="VEuPathDB" id="FungiDB:SPPG_07955"/>
<dbReference type="EMBL" id="KQ257467">
    <property type="protein sequence ID" value="KNC96747.1"/>
    <property type="molecule type" value="Genomic_DNA"/>
</dbReference>
<dbReference type="InterPro" id="IPR013857">
    <property type="entry name" value="NADH-UbQ_OxRdtase-assoc_prot30"/>
</dbReference>
<dbReference type="GO" id="GO:0051082">
    <property type="term" value="F:unfolded protein binding"/>
    <property type="evidence" value="ECO:0007669"/>
    <property type="project" value="TreeGrafter"/>
</dbReference>
<dbReference type="AlphaFoldDB" id="A0A0L0H6A8"/>
<evidence type="ECO:0000256" key="2">
    <source>
        <dbReference type="SAM" id="SignalP"/>
    </source>
</evidence>
<feature type="domain" description="NADH:ubiquinone oxidoreductase intermediate-associated protein 30" evidence="3">
    <location>
        <begin position="36"/>
        <end position="194"/>
    </location>
</feature>
<comment type="similarity">
    <text evidence="1">Belongs to the CIA30 family.</text>
</comment>
<reference evidence="4 5" key="1">
    <citation type="submission" date="2009-08" db="EMBL/GenBank/DDBJ databases">
        <title>The Genome Sequence of Spizellomyces punctatus strain DAOM BR117.</title>
        <authorList>
            <consortium name="The Broad Institute Genome Sequencing Platform"/>
            <person name="Russ C."/>
            <person name="Cuomo C."/>
            <person name="Shea T."/>
            <person name="Young S.K."/>
            <person name="Zeng Q."/>
            <person name="Koehrsen M."/>
            <person name="Haas B."/>
            <person name="Borodovsky M."/>
            <person name="Guigo R."/>
            <person name="Alvarado L."/>
            <person name="Berlin A."/>
            <person name="Bochicchio J."/>
            <person name="Borenstein D."/>
            <person name="Chapman S."/>
            <person name="Chen Z."/>
            <person name="Engels R."/>
            <person name="Freedman E."/>
            <person name="Gellesch M."/>
            <person name="Goldberg J."/>
            <person name="Griggs A."/>
            <person name="Gujja S."/>
            <person name="Heiman D."/>
            <person name="Hepburn T."/>
            <person name="Howarth C."/>
            <person name="Jen D."/>
            <person name="Larson L."/>
            <person name="Lewis B."/>
            <person name="Mehta T."/>
            <person name="Park D."/>
            <person name="Pearson M."/>
            <person name="Roberts A."/>
            <person name="Saif S."/>
            <person name="Shenoy N."/>
            <person name="Sisk P."/>
            <person name="Stolte C."/>
            <person name="Sykes S."/>
            <person name="Thomson T."/>
            <person name="Walk T."/>
            <person name="White J."/>
            <person name="Yandava C."/>
            <person name="Burger G."/>
            <person name="Gray M.W."/>
            <person name="Holland P.W.H."/>
            <person name="King N."/>
            <person name="Lang F.B.F."/>
            <person name="Roger A.J."/>
            <person name="Ruiz-Trillo I."/>
            <person name="Lander E."/>
            <person name="Nusbaum C."/>
        </authorList>
    </citation>
    <scope>NUCLEOTIDE SEQUENCE [LARGE SCALE GENOMIC DNA]</scope>
    <source>
        <strain evidence="4 5">DAOM BR117</strain>
    </source>
</reference>
<organism evidence="4 5">
    <name type="scientific">Spizellomyces punctatus (strain DAOM BR117)</name>
    <dbReference type="NCBI Taxonomy" id="645134"/>
    <lineage>
        <taxon>Eukaryota</taxon>
        <taxon>Fungi</taxon>
        <taxon>Fungi incertae sedis</taxon>
        <taxon>Chytridiomycota</taxon>
        <taxon>Chytridiomycota incertae sedis</taxon>
        <taxon>Chytridiomycetes</taxon>
        <taxon>Spizellomycetales</taxon>
        <taxon>Spizellomycetaceae</taxon>
        <taxon>Spizellomyces</taxon>
    </lineage>
</organism>
<dbReference type="GO" id="GO:0010257">
    <property type="term" value="P:NADH dehydrogenase complex assembly"/>
    <property type="evidence" value="ECO:0007669"/>
    <property type="project" value="TreeGrafter"/>
</dbReference>
<evidence type="ECO:0000313" key="5">
    <source>
        <dbReference type="Proteomes" id="UP000053201"/>
    </source>
</evidence>
<dbReference type="OrthoDB" id="426386at2759"/>
<protein>
    <recommendedName>
        <fullName evidence="3">NADH:ubiquinone oxidoreductase intermediate-associated protein 30 domain-containing protein</fullName>
    </recommendedName>
</protein>